<comment type="subcellular location">
    <subcellularLocation>
        <location evidence="1">Membrane</location>
        <topology evidence="1">Multi-pass membrane protein</topology>
    </subcellularLocation>
</comment>
<evidence type="ECO:0000256" key="6">
    <source>
        <dbReference type="SAM" id="Phobius"/>
    </source>
</evidence>
<feature type="transmembrane region" description="Helical" evidence="6">
    <location>
        <begin position="55"/>
        <end position="75"/>
    </location>
</feature>
<gene>
    <name evidence="8" type="ORF">HKX40_09585</name>
</gene>
<dbReference type="EMBL" id="JABGBO010000011">
    <property type="protein sequence ID" value="NOL50378.1"/>
    <property type="molecule type" value="Genomic_DNA"/>
</dbReference>
<feature type="transmembrane region" description="Helical" evidence="6">
    <location>
        <begin position="148"/>
        <end position="166"/>
    </location>
</feature>
<proteinExistence type="predicted"/>
<protein>
    <submittedName>
        <fullName evidence="8">Cytochrome c biogenesis protein ResB</fullName>
    </submittedName>
</protein>
<keyword evidence="3" id="KW-0201">Cytochrome c-type biogenesis</keyword>
<evidence type="ECO:0000256" key="4">
    <source>
        <dbReference type="ARBA" id="ARBA00022989"/>
    </source>
</evidence>
<dbReference type="InterPro" id="IPR023494">
    <property type="entry name" value="Cyt_c_bgen_Ccs1/CcsB/ResB"/>
</dbReference>
<dbReference type="PANTHER" id="PTHR31566:SF0">
    <property type="entry name" value="CYTOCHROME C BIOGENESIS PROTEIN CCS1, CHLOROPLASTIC"/>
    <property type="match status" value="1"/>
</dbReference>
<evidence type="ECO:0000256" key="2">
    <source>
        <dbReference type="ARBA" id="ARBA00022692"/>
    </source>
</evidence>
<dbReference type="AlphaFoldDB" id="A0A7Y4LBE8"/>
<keyword evidence="2 6" id="KW-0812">Transmembrane</keyword>
<evidence type="ECO:0000256" key="1">
    <source>
        <dbReference type="ARBA" id="ARBA00004141"/>
    </source>
</evidence>
<organism evidence="8 9">
    <name type="scientific">Pelistega europaea</name>
    <dbReference type="NCBI Taxonomy" id="106147"/>
    <lineage>
        <taxon>Bacteria</taxon>
        <taxon>Pseudomonadati</taxon>
        <taxon>Pseudomonadota</taxon>
        <taxon>Betaproteobacteria</taxon>
        <taxon>Burkholderiales</taxon>
        <taxon>Alcaligenaceae</taxon>
        <taxon>Pelistega</taxon>
    </lineage>
</organism>
<dbReference type="Proteomes" id="UP000541421">
    <property type="component" value="Unassembled WGS sequence"/>
</dbReference>
<feature type="transmembrane region" description="Helical" evidence="6">
    <location>
        <begin position="610"/>
        <end position="629"/>
    </location>
</feature>
<dbReference type="Pfam" id="PF05140">
    <property type="entry name" value="ResB"/>
    <property type="match status" value="1"/>
</dbReference>
<keyword evidence="5 6" id="KW-0472">Membrane</keyword>
<dbReference type="GO" id="GO:0017004">
    <property type="term" value="P:cytochrome complex assembly"/>
    <property type="evidence" value="ECO:0007669"/>
    <property type="project" value="UniProtKB-KW"/>
</dbReference>
<evidence type="ECO:0000313" key="8">
    <source>
        <dbReference type="EMBL" id="NOL50378.1"/>
    </source>
</evidence>
<accession>A0A7Y4LBE8</accession>
<evidence type="ECO:0000259" key="7">
    <source>
        <dbReference type="Pfam" id="PF05140"/>
    </source>
</evidence>
<keyword evidence="4 6" id="KW-1133">Transmembrane helix</keyword>
<reference evidence="8 9" key="1">
    <citation type="submission" date="2020-05" db="EMBL/GenBank/DDBJ databases">
        <authorList>
            <person name="Niu N."/>
        </authorList>
    </citation>
    <scope>NUCLEOTIDE SEQUENCE [LARGE SCALE GENOMIC DNA]</scope>
    <source>
        <strain evidence="8 9">LMG10982</strain>
    </source>
</reference>
<keyword evidence="9" id="KW-1185">Reference proteome</keyword>
<name>A0A7Y4LBE8_9BURK</name>
<dbReference type="GO" id="GO:0016020">
    <property type="term" value="C:membrane"/>
    <property type="evidence" value="ECO:0007669"/>
    <property type="project" value="UniProtKB-SubCell"/>
</dbReference>
<dbReference type="PANTHER" id="PTHR31566">
    <property type="entry name" value="CYTOCHROME C BIOGENESIS PROTEIN CCS1, CHLOROPLASTIC"/>
    <property type="match status" value="1"/>
</dbReference>
<dbReference type="InterPro" id="IPR007816">
    <property type="entry name" value="ResB-like_domain"/>
</dbReference>
<evidence type="ECO:0000256" key="5">
    <source>
        <dbReference type="ARBA" id="ARBA00023136"/>
    </source>
</evidence>
<feature type="domain" description="ResB-like" evidence="7">
    <location>
        <begin position="1"/>
        <end position="665"/>
    </location>
</feature>
<comment type="caution">
    <text evidence="8">The sequence shown here is derived from an EMBL/GenBank/DDBJ whole genome shotgun (WGS) entry which is preliminary data.</text>
</comment>
<sequence>MRFAICLLVIVCVASAIGTLLEQNREEIFYIDRFGTYWYQVFSKFNVAQIYNTTWFLVVMGVLVVSTTICLIRNVPKILKDVRSFKEYIRVGSWRAFPHKLEVHTAYPLEQTASMSKVWLKKHGYVFREKVDGDTVLLASKKGSINRLGYIFAHLSIVVVCIGGLLDSELPNRLQIWLAGKEPIPDTARYVSDVPASSKFGVDNISFRGNVGISEGESSNIALLKLGEDTYLQTLPFDVHLNRFIIEYYEMNGMPKRFASDVTITDYETGKQERQVIEVNHPYELHGITLYQSSFSDGGSKVDLSVAPIKGATVAVKDIKTAVGKTTDLAVEVEGKTIPYKLTINDFRPINVENLDTASGTLSQPKDFEQQILAVTGSAAKKQTGLHNVGPSVRYTLTDDSNQSVEFQNYMLPIKLDGRLVFLVGMKLPTDGGFSYIRIPVDDKSSMGEFLALRAAFDDSAMRHRAAQAYAAKVQDTRIDKRSIETLAERALEIFAQRGFKGLDDYVDGVGVPEADRVPEKIREPMRGILRDYLIFSAIELRNFAREKLQLPALTYADQENAEKQAQWFDTALRGLSDMAFYPSPVILQLRSFQHIQATVLQATRSPGKFIVYLGCLFLIIGVFVMFYIRERRLWLWVTREEQGSVIRIAMTSQKRTLDFQREFDVCKQDFSELERKDDV</sequence>
<evidence type="ECO:0000256" key="3">
    <source>
        <dbReference type="ARBA" id="ARBA00022748"/>
    </source>
</evidence>
<evidence type="ECO:0000313" key="9">
    <source>
        <dbReference type="Proteomes" id="UP000541421"/>
    </source>
</evidence>